<dbReference type="InterPro" id="IPR035965">
    <property type="entry name" value="PAS-like_dom_sf"/>
</dbReference>
<name>A0A369W813_9GAMM</name>
<evidence type="ECO:0000259" key="2">
    <source>
        <dbReference type="PROSITE" id="PS50883"/>
    </source>
</evidence>
<dbReference type="CDD" id="cd01948">
    <property type="entry name" value="EAL"/>
    <property type="match status" value="1"/>
</dbReference>
<comment type="caution">
    <text evidence="4">The sequence shown here is derived from an EMBL/GenBank/DDBJ whole genome shotgun (WGS) entry which is preliminary data.</text>
</comment>
<dbReference type="CDD" id="cd01949">
    <property type="entry name" value="GGDEF"/>
    <property type="match status" value="1"/>
</dbReference>
<feature type="domain" description="PAS" evidence="1">
    <location>
        <begin position="142"/>
        <end position="183"/>
    </location>
</feature>
<dbReference type="Gene3D" id="3.30.450.20">
    <property type="entry name" value="PAS domain"/>
    <property type="match status" value="1"/>
</dbReference>
<dbReference type="InterPro" id="IPR000160">
    <property type="entry name" value="GGDEF_dom"/>
</dbReference>
<dbReference type="PROSITE" id="PS50112">
    <property type="entry name" value="PAS"/>
    <property type="match status" value="1"/>
</dbReference>
<gene>
    <name evidence="4" type="ORF">DV711_18725</name>
</gene>
<dbReference type="InterPro" id="IPR011006">
    <property type="entry name" value="CheY-like_superfamily"/>
</dbReference>
<protein>
    <submittedName>
        <fullName evidence="4">EAL domain-containing protein</fullName>
    </submittedName>
</protein>
<dbReference type="NCBIfam" id="TIGR00229">
    <property type="entry name" value="sensory_box"/>
    <property type="match status" value="1"/>
</dbReference>
<dbReference type="PANTHER" id="PTHR44757">
    <property type="entry name" value="DIGUANYLATE CYCLASE DGCP"/>
    <property type="match status" value="1"/>
</dbReference>
<reference evidence="4 5" key="1">
    <citation type="submission" date="2018-07" db="EMBL/GenBank/DDBJ databases">
        <title>Motiliproteus coralliicola sp. nov., a bacterium isolated from Coral.</title>
        <authorList>
            <person name="Wang G."/>
        </authorList>
    </citation>
    <scope>NUCLEOTIDE SEQUENCE [LARGE SCALE GENOMIC DNA]</scope>
    <source>
        <strain evidence="4 5">C34</strain>
    </source>
</reference>
<dbReference type="InterPro" id="IPR035919">
    <property type="entry name" value="EAL_sf"/>
</dbReference>
<dbReference type="Gene3D" id="3.40.50.2300">
    <property type="match status" value="1"/>
</dbReference>
<dbReference type="InterPro" id="IPR001633">
    <property type="entry name" value="EAL_dom"/>
</dbReference>
<feature type="domain" description="EAL" evidence="2">
    <location>
        <begin position="437"/>
        <end position="687"/>
    </location>
</feature>
<dbReference type="SUPFAM" id="SSF55073">
    <property type="entry name" value="Nucleotide cyclase"/>
    <property type="match status" value="1"/>
</dbReference>
<dbReference type="OrthoDB" id="7052318at2"/>
<dbReference type="SMART" id="SM00267">
    <property type="entry name" value="GGDEF"/>
    <property type="match status" value="1"/>
</dbReference>
<dbReference type="SUPFAM" id="SSF55785">
    <property type="entry name" value="PYP-like sensor domain (PAS domain)"/>
    <property type="match status" value="1"/>
</dbReference>
<dbReference type="Pfam" id="PF00989">
    <property type="entry name" value="PAS"/>
    <property type="match status" value="1"/>
</dbReference>
<evidence type="ECO:0000259" key="1">
    <source>
        <dbReference type="PROSITE" id="PS50112"/>
    </source>
</evidence>
<dbReference type="SUPFAM" id="SSF52172">
    <property type="entry name" value="CheY-like"/>
    <property type="match status" value="1"/>
</dbReference>
<dbReference type="InterPro" id="IPR029787">
    <property type="entry name" value="Nucleotide_cyclase"/>
</dbReference>
<dbReference type="PANTHER" id="PTHR44757:SF2">
    <property type="entry name" value="BIOFILM ARCHITECTURE MAINTENANCE PROTEIN MBAA"/>
    <property type="match status" value="1"/>
</dbReference>
<feature type="domain" description="GGDEF" evidence="3">
    <location>
        <begin position="295"/>
        <end position="430"/>
    </location>
</feature>
<dbReference type="AlphaFoldDB" id="A0A369W813"/>
<sequence length="687" mass="77335">MQKLRQSLQLLLIGVSSDRSEPIMSLLRSSRLAPRAVLVEAGEPLEQALQAQQWDLILYQLGSEPGLEDLGKRLNHHNKDIPVIALAENSDPQHRIEGLKLKANEVIPADQAEMAVMVIRRELYQLESRRRRRIAEFHLMETEKRCRELLHTSSEQIGFLNRNNEFIYLNPSLLKILGFEQNKETLGIELKSLVTADDQTKLADFLTGYHADDSVSKEIELTLERPDGTNFNANLVLSQSRFERTLCTQLHLDAQGEDAFIEAMAEQDLVTGLKNQFYLAKRLDQSLQSAVRTGQDANLIYISLDNFSAIKAELGVNGADTIVRDTAQLLTEQVNHAHVLCRYNLDAFVVIFGDPETDKARTLAEGIRKAIENNLSEAAGAQIQTTCSIGITPINADSASSQEVLRLAQVASESVRSKSSKGNGVNVYIPEEKSEEEGLSVKKLRQAIKDNNLKLLFQPVVSLQGATDAVYEVLLRLIDKDKHEVSPNMFLTMLDHAEVSTELDRWVIAESIRQLAEEHKKGNHNRLFINLTGRSLEDPRLLTWIRDQLKESQVPGDSLIFQFSESDASSYLKYANIFTQGLTQLHARACIKHYGSSIDSENVLRHIPAQYIKLDGSFVQELSSPDKHEAFDKLIEPLRLGEKTIVAPLVEGTNVMSKLFLSGVQYIQGYYLQAPREKMDYDFFADR</sequence>
<dbReference type="InterPro" id="IPR043128">
    <property type="entry name" value="Rev_trsase/Diguanyl_cyclase"/>
</dbReference>
<dbReference type="Gene3D" id="3.20.20.450">
    <property type="entry name" value="EAL domain"/>
    <property type="match status" value="1"/>
</dbReference>
<dbReference type="Gene3D" id="3.30.70.270">
    <property type="match status" value="1"/>
</dbReference>
<keyword evidence="5" id="KW-1185">Reference proteome</keyword>
<dbReference type="Pfam" id="PF00563">
    <property type="entry name" value="EAL"/>
    <property type="match status" value="1"/>
</dbReference>
<evidence type="ECO:0000313" key="5">
    <source>
        <dbReference type="Proteomes" id="UP000253769"/>
    </source>
</evidence>
<dbReference type="NCBIfam" id="TIGR00254">
    <property type="entry name" value="GGDEF"/>
    <property type="match status" value="1"/>
</dbReference>
<dbReference type="InterPro" id="IPR052155">
    <property type="entry name" value="Biofilm_reg_signaling"/>
</dbReference>
<evidence type="ECO:0000313" key="4">
    <source>
        <dbReference type="EMBL" id="RDE18140.1"/>
    </source>
</evidence>
<dbReference type="InterPro" id="IPR000014">
    <property type="entry name" value="PAS"/>
</dbReference>
<dbReference type="PROSITE" id="PS50887">
    <property type="entry name" value="GGDEF"/>
    <property type="match status" value="1"/>
</dbReference>
<dbReference type="Pfam" id="PF00990">
    <property type="entry name" value="GGDEF"/>
    <property type="match status" value="1"/>
</dbReference>
<accession>A0A369W813</accession>
<dbReference type="SUPFAM" id="SSF141868">
    <property type="entry name" value="EAL domain-like"/>
    <property type="match status" value="1"/>
</dbReference>
<dbReference type="GO" id="GO:0006355">
    <property type="term" value="P:regulation of DNA-templated transcription"/>
    <property type="evidence" value="ECO:0007669"/>
    <property type="project" value="InterPro"/>
</dbReference>
<dbReference type="PROSITE" id="PS50883">
    <property type="entry name" value="EAL"/>
    <property type="match status" value="1"/>
</dbReference>
<evidence type="ECO:0000259" key="3">
    <source>
        <dbReference type="PROSITE" id="PS50887"/>
    </source>
</evidence>
<dbReference type="SMART" id="SM00052">
    <property type="entry name" value="EAL"/>
    <property type="match status" value="1"/>
</dbReference>
<dbReference type="RefSeq" id="WP_114697262.1">
    <property type="nucleotide sequence ID" value="NZ_QQOH01000006.1"/>
</dbReference>
<dbReference type="InterPro" id="IPR013767">
    <property type="entry name" value="PAS_fold"/>
</dbReference>
<dbReference type="EMBL" id="QQOH01000006">
    <property type="protein sequence ID" value="RDE18140.1"/>
    <property type="molecule type" value="Genomic_DNA"/>
</dbReference>
<proteinExistence type="predicted"/>
<organism evidence="4 5">
    <name type="scientific">Motiliproteus coralliicola</name>
    <dbReference type="NCBI Taxonomy" id="2283196"/>
    <lineage>
        <taxon>Bacteria</taxon>
        <taxon>Pseudomonadati</taxon>
        <taxon>Pseudomonadota</taxon>
        <taxon>Gammaproteobacteria</taxon>
        <taxon>Oceanospirillales</taxon>
        <taxon>Oceanospirillaceae</taxon>
        <taxon>Motiliproteus</taxon>
    </lineage>
</organism>
<dbReference type="Proteomes" id="UP000253769">
    <property type="component" value="Unassembled WGS sequence"/>
</dbReference>